<evidence type="ECO:0000256" key="1">
    <source>
        <dbReference type="ARBA" id="ARBA00008738"/>
    </source>
</evidence>
<dbReference type="InterPro" id="IPR033336">
    <property type="entry name" value="SAXO1/2"/>
</dbReference>
<keyword evidence="4" id="KW-1185">Reference proteome</keyword>
<reference evidence="3" key="2">
    <citation type="submission" date="2025-09" db="UniProtKB">
        <authorList>
            <consortium name="Ensembl"/>
        </authorList>
    </citation>
    <scope>IDENTIFICATION</scope>
</reference>
<reference evidence="3" key="1">
    <citation type="submission" date="2025-08" db="UniProtKB">
        <authorList>
            <consortium name="Ensembl"/>
        </authorList>
    </citation>
    <scope>IDENTIFICATION</scope>
</reference>
<dbReference type="AlphaFoldDB" id="A0A8C2W7F2"/>
<dbReference type="Pfam" id="PF05217">
    <property type="entry name" value="SAXO1-2"/>
    <property type="match status" value="1"/>
</dbReference>
<dbReference type="GO" id="GO:0005814">
    <property type="term" value="C:centriole"/>
    <property type="evidence" value="ECO:0007669"/>
    <property type="project" value="Ensembl"/>
</dbReference>
<dbReference type="GO" id="GO:0009631">
    <property type="term" value="P:cold acclimation"/>
    <property type="evidence" value="ECO:0007669"/>
    <property type="project" value="Ensembl"/>
</dbReference>
<dbReference type="GO" id="GO:0050821">
    <property type="term" value="P:protein stabilization"/>
    <property type="evidence" value="ECO:0007669"/>
    <property type="project" value="Ensembl"/>
</dbReference>
<dbReference type="GO" id="GO:0036126">
    <property type="term" value="C:sperm flagellum"/>
    <property type="evidence" value="ECO:0007669"/>
    <property type="project" value="Ensembl"/>
</dbReference>
<gene>
    <name evidence="3" type="primary">SAXO1</name>
</gene>
<dbReference type="Proteomes" id="UP000694398">
    <property type="component" value="Unassembled WGS sequence"/>
</dbReference>
<feature type="compositionally biased region" description="Basic and acidic residues" evidence="2">
    <location>
        <begin position="165"/>
        <end position="177"/>
    </location>
</feature>
<dbReference type="GO" id="GO:0045724">
    <property type="term" value="P:positive regulation of cilium assembly"/>
    <property type="evidence" value="ECO:0007669"/>
    <property type="project" value="Ensembl"/>
</dbReference>
<comment type="similarity">
    <text evidence="1">Belongs to the FAM154 family.</text>
</comment>
<feature type="region of interest" description="Disordered" evidence="2">
    <location>
        <begin position="315"/>
        <end position="364"/>
    </location>
</feature>
<proteinExistence type="inferred from homology"/>
<accession>A0A8C2W7F2</accession>
<evidence type="ECO:0000313" key="3">
    <source>
        <dbReference type="Ensembl" id="ENSCLAP00000022989.1"/>
    </source>
</evidence>
<dbReference type="GO" id="GO:0036064">
    <property type="term" value="C:ciliary basal body"/>
    <property type="evidence" value="ECO:0007669"/>
    <property type="project" value="Ensembl"/>
</dbReference>
<dbReference type="PANTHER" id="PTHR31516">
    <property type="entry name" value="STABILIZER OF AXONEMAL MICROTUBULES 2"/>
    <property type="match status" value="1"/>
</dbReference>
<organism evidence="3 4">
    <name type="scientific">Chinchilla lanigera</name>
    <name type="common">Long-tailed chinchilla</name>
    <name type="synonym">Chinchilla villidera</name>
    <dbReference type="NCBI Taxonomy" id="34839"/>
    <lineage>
        <taxon>Eukaryota</taxon>
        <taxon>Metazoa</taxon>
        <taxon>Chordata</taxon>
        <taxon>Craniata</taxon>
        <taxon>Vertebrata</taxon>
        <taxon>Euteleostomi</taxon>
        <taxon>Mammalia</taxon>
        <taxon>Eutheria</taxon>
        <taxon>Euarchontoglires</taxon>
        <taxon>Glires</taxon>
        <taxon>Rodentia</taxon>
        <taxon>Hystricomorpha</taxon>
        <taxon>Chinchillidae</taxon>
        <taxon>Chinchilla</taxon>
    </lineage>
</organism>
<protein>
    <submittedName>
        <fullName evidence="3">Stabilizer of axonemal microtubules 1</fullName>
    </submittedName>
</protein>
<feature type="region of interest" description="Disordered" evidence="2">
    <location>
        <begin position="153"/>
        <end position="177"/>
    </location>
</feature>
<dbReference type="PANTHER" id="PTHR31516:SF9">
    <property type="entry name" value="STABILIZER OF AXONEMAL MICROTUBULES 1"/>
    <property type="match status" value="1"/>
</dbReference>
<dbReference type="GeneTree" id="ENSGT00390000007252"/>
<dbReference type="GO" id="GO:0005879">
    <property type="term" value="C:axonemal microtubule"/>
    <property type="evidence" value="ECO:0007669"/>
    <property type="project" value="Ensembl"/>
</dbReference>
<dbReference type="Ensembl" id="ENSCLAT00000023205.1">
    <property type="protein sequence ID" value="ENSCLAP00000022989.1"/>
    <property type="gene ID" value="ENSCLAG00000015777.1"/>
</dbReference>
<feature type="region of interest" description="Disordered" evidence="2">
    <location>
        <begin position="451"/>
        <end position="474"/>
    </location>
</feature>
<evidence type="ECO:0000313" key="4">
    <source>
        <dbReference type="Proteomes" id="UP000694398"/>
    </source>
</evidence>
<name>A0A8C2W7F2_CHILA</name>
<sequence length="474" mass="54448">MFRAILCWHLLLSRRHHCPHISTKIYDKTEKPCLLSEYTENYPVYNSYLPRESFKPKWEYQRGSIPMEGLTTARRDFAPHKVLPVKLHQPDRYVPSEENMDLLTTYKQDFNPYHVGRVDPIKPRDSKYPCADKMECLPTYKADYIPWNQPRQELVRPPHNYRPAPKFDSRTTHQDDYPMKGLVNTRSCKPPAVPKLCNIPLEDLTNYKMSYVPHPVEKRFVHEAEKFRPCDIPFESLTTHKESYRGLVGEPAKTLKPPARGPGLDMPFSNTTEFRDKYQAWPTPQVFSRAPVTYAPPEEKMDFLTTVQSHYTCPKGTPAQSCRPVRPIRKSSRFESSTTTKEDYKQWASTRTEPVKPVPQLGRPTEPLDCLTTTQAYYVPHPPVSTKSCKPIWSAPRGNIPLEGQTTYTISFTPKEMGRCPASYPEPPGYVFEEVDALGHKIYRPISQTGSGQYGHLSVGDAENPNQRELAVSA</sequence>
<dbReference type="GO" id="GO:0070417">
    <property type="term" value="P:cellular response to cold"/>
    <property type="evidence" value="ECO:0007669"/>
    <property type="project" value="Ensembl"/>
</dbReference>
<dbReference type="GO" id="GO:0008017">
    <property type="term" value="F:microtubule binding"/>
    <property type="evidence" value="ECO:0007669"/>
    <property type="project" value="Ensembl"/>
</dbReference>
<evidence type="ECO:0000256" key="2">
    <source>
        <dbReference type="SAM" id="MobiDB-lite"/>
    </source>
</evidence>